<name>A0A414SZP4_9FIRM</name>
<dbReference type="Pfam" id="PF00269">
    <property type="entry name" value="SASP"/>
    <property type="match status" value="1"/>
</dbReference>
<sequence length="75" mass="8533">MPAKKKHPVRLEELTPDEKVKYEIAEELGLLDRVMQDGWKSLTSKETGKIGGLITKKKRQTGNNKKNDKNITNVN</sequence>
<comment type="function">
    <text evidence="1">SASP are bound to spore DNA. They are double-stranded DNA-binding proteins that cause DNA to change to an a-like conformation. They protect the DNA backbone from chemical and enzymatic cleavage and are thus involved in dormant spore's high resistance to UV light.</text>
</comment>
<dbReference type="InterPro" id="IPR018126">
    <property type="entry name" value="SASP_alpha/beta-type_CS"/>
</dbReference>
<comment type="similarity">
    <text evidence="2">Belongs to the alpha/beta-type SASP family.</text>
</comment>
<dbReference type="Gene3D" id="6.10.10.80">
    <property type="entry name" value="Small, acid-soluble spore protein, alpha/beta type-like"/>
    <property type="match status" value="1"/>
</dbReference>
<gene>
    <name evidence="5" type="ORF">DW265_04160</name>
</gene>
<keyword evidence="6" id="KW-1185">Reference proteome</keyword>
<proteinExistence type="inferred from homology"/>
<evidence type="ECO:0000313" key="5">
    <source>
        <dbReference type="EMBL" id="RHG27387.1"/>
    </source>
</evidence>
<evidence type="ECO:0000256" key="4">
    <source>
        <dbReference type="SAM" id="MobiDB-lite"/>
    </source>
</evidence>
<evidence type="ECO:0000256" key="1">
    <source>
        <dbReference type="ARBA" id="ARBA00003863"/>
    </source>
</evidence>
<evidence type="ECO:0000256" key="2">
    <source>
        <dbReference type="ARBA" id="ARBA00005442"/>
    </source>
</evidence>
<protein>
    <submittedName>
        <fullName evidence="5">Small, acid-soluble spore protein, alpha/beta type</fullName>
    </submittedName>
</protein>
<dbReference type="GO" id="GO:0003690">
    <property type="term" value="F:double-stranded DNA binding"/>
    <property type="evidence" value="ECO:0007669"/>
    <property type="project" value="InterPro"/>
</dbReference>
<evidence type="ECO:0000313" key="6">
    <source>
        <dbReference type="Proteomes" id="UP000284095"/>
    </source>
</evidence>
<comment type="caution">
    <text evidence="5">The sequence shown here is derived from an EMBL/GenBank/DDBJ whole genome shotgun (WGS) entry which is preliminary data.</text>
</comment>
<dbReference type="InterPro" id="IPR001448">
    <property type="entry name" value="SASP_alpha/beta-type"/>
</dbReference>
<dbReference type="Proteomes" id="UP000284095">
    <property type="component" value="Unassembled WGS sequence"/>
</dbReference>
<organism evidence="5 6">
    <name type="scientific">Dorea longicatena</name>
    <dbReference type="NCBI Taxonomy" id="88431"/>
    <lineage>
        <taxon>Bacteria</taxon>
        <taxon>Bacillati</taxon>
        <taxon>Bacillota</taxon>
        <taxon>Clostridia</taxon>
        <taxon>Lachnospirales</taxon>
        <taxon>Lachnospiraceae</taxon>
        <taxon>Dorea</taxon>
    </lineage>
</organism>
<feature type="region of interest" description="Disordered" evidence="4">
    <location>
        <begin position="50"/>
        <end position="75"/>
    </location>
</feature>
<dbReference type="EMBL" id="QRIC01000006">
    <property type="protein sequence ID" value="RHG27387.1"/>
    <property type="molecule type" value="Genomic_DNA"/>
</dbReference>
<accession>A0A414SZP4</accession>
<evidence type="ECO:0000256" key="3">
    <source>
        <dbReference type="ARBA" id="ARBA00023125"/>
    </source>
</evidence>
<reference evidence="5 6" key="1">
    <citation type="submission" date="2018-08" db="EMBL/GenBank/DDBJ databases">
        <title>A genome reference for cultivated species of the human gut microbiota.</title>
        <authorList>
            <person name="Zou Y."/>
            <person name="Xue W."/>
            <person name="Luo G."/>
        </authorList>
    </citation>
    <scope>NUCLEOTIDE SEQUENCE [LARGE SCALE GENOMIC DNA]</scope>
    <source>
        <strain evidence="5 6">AM22-22</strain>
    </source>
</reference>
<keyword evidence="3" id="KW-0238">DNA-binding</keyword>
<dbReference type="PROSITE" id="PS00304">
    <property type="entry name" value="SASP_1"/>
    <property type="match status" value="1"/>
</dbReference>
<dbReference type="InterPro" id="IPR038300">
    <property type="entry name" value="SASP_sf_alpha/beta"/>
</dbReference>
<dbReference type="AlphaFoldDB" id="A0A414SZP4"/>
<dbReference type="GO" id="GO:0006265">
    <property type="term" value="P:DNA topological change"/>
    <property type="evidence" value="ECO:0007669"/>
    <property type="project" value="InterPro"/>
</dbReference>